<dbReference type="InterPro" id="IPR029000">
    <property type="entry name" value="Cyclophilin-like_dom_sf"/>
</dbReference>
<dbReference type="NCBIfam" id="TIGR00724">
    <property type="entry name" value="urea_amlyse_rel"/>
    <property type="match status" value="1"/>
</dbReference>
<keyword evidence="2" id="KW-0378">Hydrolase</keyword>
<evidence type="ECO:0000259" key="4">
    <source>
        <dbReference type="SMART" id="SM00797"/>
    </source>
</evidence>
<dbReference type="RefSeq" id="WP_327617634.1">
    <property type="nucleotide sequence ID" value="NZ_JAYWTM010000006.1"/>
</dbReference>
<accession>A0ABU6JPT0</accession>
<dbReference type="Gene3D" id="2.40.100.10">
    <property type="entry name" value="Cyclophilin-like"/>
    <property type="match status" value="1"/>
</dbReference>
<sequence>MNVMHIERPGLLTTFQDGGRRGFQKYGVPVGGPMDEWAYALANALVGNAPDAAVLECTLTGPSLRFTENTLIALCGARMQVSAAGVALPYDRAILLRRGTLLEVGPRQRGARLYIAVRGVPSITPVLGSRSTNLRAGFGGLDGRALAAGDAVEFAPVGDRLPIEMRMVQSALPVLLAPEVGADSAPSEETTLRMVRGSHWAAFDAAAQSALTANDFVMQAESDRQGLRLQGRPLGLRAPLEVVSEATVFGTVQVPPDGNPIVLMADRQSAGGYPKIATVAGVDLPALAQRVPGEALRFSHIEQDAAETLWLARCRKLAALAEKAAQALGR</sequence>
<reference evidence="5 6" key="1">
    <citation type="journal article" date="2017" name="Int. J. Syst. Evol. Microbiol.">
        <title>Brenneria populi subsp. brevivirga subsp. nov. isolated from symptomatic bark of Populus x euramericana canker, and description of Brenneria populi subsp. populi subsp. nov.</title>
        <authorList>
            <person name="Zheng M.H."/>
            <person name="Piao C.G."/>
            <person name="Xue H."/>
            <person name="Guo M.W."/>
            <person name="Li Y."/>
        </authorList>
    </citation>
    <scope>NUCLEOTIDE SEQUENCE [LARGE SCALE GENOMIC DNA]</scope>
    <source>
        <strain evidence="5 6">D9-5</strain>
    </source>
</reference>
<dbReference type="EMBL" id="JAYWTM010000006">
    <property type="protein sequence ID" value="MEC5342560.1"/>
    <property type="molecule type" value="Genomic_DNA"/>
</dbReference>
<evidence type="ECO:0000256" key="1">
    <source>
        <dbReference type="ARBA" id="ARBA00022741"/>
    </source>
</evidence>
<dbReference type="InterPro" id="IPR003778">
    <property type="entry name" value="CT_A_B"/>
</dbReference>
<dbReference type="Proteomes" id="UP001309705">
    <property type="component" value="Unassembled WGS sequence"/>
</dbReference>
<evidence type="ECO:0000256" key="3">
    <source>
        <dbReference type="ARBA" id="ARBA00022840"/>
    </source>
</evidence>
<protein>
    <submittedName>
        <fullName evidence="5">Biotin-dependent carboxyltransferase family protein</fullName>
    </submittedName>
</protein>
<dbReference type="PANTHER" id="PTHR43309">
    <property type="entry name" value="5-OXOPROLINASE SUBUNIT C"/>
    <property type="match status" value="1"/>
</dbReference>
<feature type="domain" description="Carboxyltransferase" evidence="4">
    <location>
        <begin position="25"/>
        <end position="316"/>
    </location>
</feature>
<organism evidence="5 6">
    <name type="scientific">Brenneria populi</name>
    <dbReference type="NCBI Taxonomy" id="1505588"/>
    <lineage>
        <taxon>Bacteria</taxon>
        <taxon>Pseudomonadati</taxon>
        <taxon>Pseudomonadota</taxon>
        <taxon>Gammaproteobacteria</taxon>
        <taxon>Enterobacterales</taxon>
        <taxon>Pectobacteriaceae</taxon>
        <taxon>Brenneria</taxon>
    </lineage>
</organism>
<dbReference type="PANTHER" id="PTHR43309:SF3">
    <property type="entry name" value="5-OXOPROLINASE SUBUNIT C"/>
    <property type="match status" value="1"/>
</dbReference>
<dbReference type="SUPFAM" id="SSF50891">
    <property type="entry name" value="Cyclophilin-like"/>
    <property type="match status" value="1"/>
</dbReference>
<keyword evidence="1" id="KW-0547">Nucleotide-binding</keyword>
<gene>
    <name evidence="5" type="ORF">VSX58_08045</name>
</gene>
<dbReference type="InterPro" id="IPR052708">
    <property type="entry name" value="PxpC"/>
</dbReference>
<name>A0ABU6JPT0_9GAMM</name>
<keyword evidence="3" id="KW-0067">ATP-binding</keyword>
<evidence type="ECO:0000256" key="2">
    <source>
        <dbReference type="ARBA" id="ARBA00022801"/>
    </source>
</evidence>
<dbReference type="SMART" id="SM00797">
    <property type="entry name" value="AHS2"/>
    <property type="match status" value="1"/>
</dbReference>
<dbReference type="Pfam" id="PF02626">
    <property type="entry name" value="CT_A_B"/>
    <property type="match status" value="1"/>
</dbReference>
<comment type="caution">
    <text evidence="5">The sequence shown here is derived from an EMBL/GenBank/DDBJ whole genome shotgun (WGS) entry which is preliminary data.</text>
</comment>
<evidence type="ECO:0000313" key="5">
    <source>
        <dbReference type="EMBL" id="MEC5342560.1"/>
    </source>
</evidence>
<proteinExistence type="predicted"/>
<evidence type="ECO:0000313" key="6">
    <source>
        <dbReference type="Proteomes" id="UP001309705"/>
    </source>
</evidence>
<keyword evidence="6" id="KW-1185">Reference proteome</keyword>